<keyword evidence="2" id="KW-0012">Acyltransferase</keyword>
<dbReference type="SUPFAM" id="SSF55729">
    <property type="entry name" value="Acyl-CoA N-acyltransferases (Nat)"/>
    <property type="match status" value="1"/>
</dbReference>
<evidence type="ECO:0000313" key="5">
    <source>
        <dbReference type="EMBL" id="GAP19662.1"/>
    </source>
</evidence>
<dbReference type="PANTHER" id="PTHR43420:SF47">
    <property type="entry name" value="N-ACETYLTRANSFERASE DOMAIN-CONTAINING PROTEIN"/>
    <property type="match status" value="1"/>
</dbReference>
<dbReference type="OrthoDB" id="147954at2"/>
<dbReference type="CDD" id="cd04301">
    <property type="entry name" value="NAT_SF"/>
    <property type="match status" value="1"/>
</dbReference>
<dbReference type="AlphaFoldDB" id="A0A0M8JQU1"/>
<dbReference type="RefSeq" id="WP_062419920.1">
    <property type="nucleotide sequence ID" value="NZ_BBXZ01000188.1"/>
</dbReference>
<dbReference type="GO" id="GO:0016747">
    <property type="term" value="F:acyltransferase activity, transferring groups other than amino-acyl groups"/>
    <property type="evidence" value="ECO:0007669"/>
    <property type="project" value="InterPro"/>
</dbReference>
<name>A0A0M8JQU1_9CHLR</name>
<dbReference type="Pfam" id="PF00583">
    <property type="entry name" value="Acetyltransf_1"/>
    <property type="match status" value="1"/>
</dbReference>
<dbReference type="Gene3D" id="3.40.630.30">
    <property type="match status" value="1"/>
</dbReference>
<protein>
    <submittedName>
        <fullName evidence="5">Acetyltransferase</fullName>
    </submittedName>
</protein>
<gene>
    <name evidence="5" type="ORF">LSAC_03572</name>
</gene>
<feature type="region of interest" description="Disordered" evidence="3">
    <location>
        <begin position="211"/>
        <end position="230"/>
    </location>
</feature>
<feature type="compositionally biased region" description="Low complexity" evidence="3">
    <location>
        <begin position="211"/>
        <end position="223"/>
    </location>
</feature>
<evidence type="ECO:0000256" key="2">
    <source>
        <dbReference type="ARBA" id="ARBA00023315"/>
    </source>
</evidence>
<dbReference type="InterPro" id="IPR016181">
    <property type="entry name" value="Acyl_CoA_acyltransferase"/>
</dbReference>
<evidence type="ECO:0000259" key="4">
    <source>
        <dbReference type="PROSITE" id="PS51186"/>
    </source>
</evidence>
<feature type="domain" description="N-acetyltransferase" evidence="4">
    <location>
        <begin position="2"/>
        <end position="196"/>
    </location>
</feature>
<evidence type="ECO:0000256" key="3">
    <source>
        <dbReference type="SAM" id="MobiDB-lite"/>
    </source>
</evidence>
<keyword evidence="1 5" id="KW-0808">Transferase</keyword>
<accession>A0A0M8JQU1</accession>
<dbReference type="PANTHER" id="PTHR43420">
    <property type="entry name" value="ACETYLTRANSFERASE"/>
    <property type="match status" value="1"/>
</dbReference>
<organism evidence="5">
    <name type="scientific">Levilinea saccharolytica</name>
    <dbReference type="NCBI Taxonomy" id="229921"/>
    <lineage>
        <taxon>Bacteria</taxon>
        <taxon>Bacillati</taxon>
        <taxon>Chloroflexota</taxon>
        <taxon>Anaerolineae</taxon>
        <taxon>Anaerolineales</taxon>
        <taxon>Anaerolineaceae</taxon>
        <taxon>Levilinea</taxon>
    </lineage>
</organism>
<reference evidence="5" key="1">
    <citation type="journal article" date="2015" name="Genome Announc.">
        <title>Draft Genome Sequences of Anaerolinea thermolimosa IMO-1, Bellilinea caldifistulae GOMI-1, Leptolinea tardivitalis YMTK-2, Levilinea saccharolytica KIBI-1, Longilinea arvoryzae KOME-1, Previously Described as Members of the Class Anaerolineae (Chloroflexi).</title>
        <authorList>
            <person name="Matsuura N."/>
            <person name="Tourlousse M.D."/>
            <person name="Ohashi A."/>
            <person name="Hugenholtz P."/>
            <person name="Sekiguchi Y."/>
        </authorList>
    </citation>
    <scope>NUCLEOTIDE SEQUENCE</scope>
    <source>
        <strain evidence="5">KIBI-1</strain>
    </source>
</reference>
<dbReference type="InterPro" id="IPR050680">
    <property type="entry name" value="YpeA/RimI_acetyltransf"/>
</dbReference>
<evidence type="ECO:0000256" key="1">
    <source>
        <dbReference type="ARBA" id="ARBA00022679"/>
    </source>
</evidence>
<proteinExistence type="predicted"/>
<dbReference type="EMBL" id="DF967975">
    <property type="protein sequence ID" value="GAP19662.1"/>
    <property type="molecule type" value="Genomic_DNA"/>
</dbReference>
<dbReference type="PROSITE" id="PS51186">
    <property type="entry name" value="GNAT"/>
    <property type="match status" value="1"/>
</dbReference>
<dbReference type="InterPro" id="IPR000182">
    <property type="entry name" value="GNAT_dom"/>
</dbReference>
<sequence length="230" mass="24972">MGILRTATPEDAADGGGLLLSSMGEFGNKMFGAGNAFRAQANLTRLFAYPDGRFSYRLTTLYEEEGQVAGLLLCFPGAAMEALSAPLVRQFRQVYSVRELLRMLWLGWPLAFTGQETASDEFYIAHLAVSLNFRRRGIGQALLDHAEVLARKAGLRRCSLNVDLDNGSARRLYERQGYSLVSTRKLSPGVARKVGTPGQERRVKVLPPLAAAAPADPSLAPSPEAGESQN</sequence>